<keyword evidence="3" id="KW-1185">Reference proteome</keyword>
<dbReference type="AlphaFoldDB" id="A0A553HJF3"/>
<evidence type="ECO:0000313" key="2">
    <source>
        <dbReference type="EMBL" id="TRX88079.1"/>
    </source>
</evidence>
<dbReference type="EMBL" id="VFLP01000101">
    <property type="protein sequence ID" value="TRX88079.1"/>
    <property type="molecule type" value="Genomic_DNA"/>
</dbReference>
<proteinExistence type="predicted"/>
<name>A0A553HJF3_9PEZI</name>
<accession>A0A553HJF3</accession>
<evidence type="ECO:0000313" key="3">
    <source>
        <dbReference type="Proteomes" id="UP000319160"/>
    </source>
</evidence>
<gene>
    <name evidence="2" type="ORF">FHL15_011029</name>
</gene>
<dbReference type="Proteomes" id="UP000319160">
    <property type="component" value="Unassembled WGS sequence"/>
</dbReference>
<protein>
    <submittedName>
        <fullName evidence="2">Uncharacterized protein</fullName>
    </submittedName>
</protein>
<organism evidence="2 3">
    <name type="scientific">Xylaria flabelliformis</name>
    <dbReference type="NCBI Taxonomy" id="2512241"/>
    <lineage>
        <taxon>Eukaryota</taxon>
        <taxon>Fungi</taxon>
        <taxon>Dikarya</taxon>
        <taxon>Ascomycota</taxon>
        <taxon>Pezizomycotina</taxon>
        <taxon>Sordariomycetes</taxon>
        <taxon>Xylariomycetidae</taxon>
        <taxon>Xylariales</taxon>
        <taxon>Xylariaceae</taxon>
        <taxon>Xylaria</taxon>
    </lineage>
</organism>
<feature type="compositionally biased region" description="Low complexity" evidence="1">
    <location>
        <begin position="26"/>
        <end position="35"/>
    </location>
</feature>
<comment type="caution">
    <text evidence="2">The sequence shown here is derived from an EMBL/GenBank/DDBJ whole genome shotgun (WGS) entry which is preliminary data.</text>
</comment>
<evidence type="ECO:0000256" key="1">
    <source>
        <dbReference type="SAM" id="MobiDB-lite"/>
    </source>
</evidence>
<feature type="region of interest" description="Disordered" evidence="1">
    <location>
        <begin position="1"/>
        <end position="39"/>
    </location>
</feature>
<reference evidence="3" key="1">
    <citation type="submission" date="2019-06" db="EMBL/GenBank/DDBJ databases">
        <title>Draft genome sequence of the griseofulvin-producing fungus Xylaria cubensis strain G536.</title>
        <authorList>
            <person name="Mead M.E."/>
            <person name="Raja H.A."/>
            <person name="Steenwyk J.L."/>
            <person name="Knowles S.L."/>
            <person name="Oberlies N.H."/>
            <person name="Rokas A."/>
        </authorList>
    </citation>
    <scope>NUCLEOTIDE SEQUENCE [LARGE SCALE GENOMIC DNA]</scope>
    <source>
        <strain evidence="3">G536</strain>
    </source>
</reference>
<sequence length="144" mass="15791">MAVVLASTRAGASPVAVEDTDSMMEPTPTSITSNPPTTPMHYTVPEPTFVELEGPDGIFVEVESDWIVGIAKHKGPKKHHHKDKKKNECQHDVCQECVHRCGEMRGFPCIYFQCLPKLCKNCNLVITHPSRHSSAPASAATSRP</sequence>
<dbReference type="OrthoDB" id="4776347at2759"/>